<feature type="transmembrane region" description="Helical" evidence="1">
    <location>
        <begin position="373"/>
        <end position="390"/>
    </location>
</feature>
<dbReference type="RefSeq" id="WP_143736323.1">
    <property type="nucleotide sequence ID" value="NZ_FWXS01000002.1"/>
</dbReference>
<organism evidence="2 3">
    <name type="scientific">Moheibacter sediminis</name>
    <dbReference type="NCBI Taxonomy" id="1434700"/>
    <lineage>
        <taxon>Bacteria</taxon>
        <taxon>Pseudomonadati</taxon>
        <taxon>Bacteroidota</taxon>
        <taxon>Flavobacteriia</taxon>
        <taxon>Flavobacteriales</taxon>
        <taxon>Weeksellaceae</taxon>
        <taxon>Moheibacter</taxon>
    </lineage>
</organism>
<dbReference type="PANTHER" id="PTHR38454">
    <property type="entry name" value="INTEGRAL MEMBRANE PROTEIN-RELATED"/>
    <property type="match status" value="1"/>
</dbReference>
<proteinExistence type="predicted"/>
<feature type="transmembrane region" description="Helical" evidence="1">
    <location>
        <begin position="349"/>
        <end position="366"/>
    </location>
</feature>
<dbReference type="STRING" id="1434700.SAMN06296427_102354"/>
<gene>
    <name evidence="2" type="ORF">SAMN06296427_102354</name>
</gene>
<protein>
    <submittedName>
        <fullName evidence="2">Membrane protein YfhO</fullName>
    </submittedName>
</protein>
<keyword evidence="1" id="KW-1133">Transmembrane helix</keyword>
<feature type="transmembrane region" description="Helical" evidence="1">
    <location>
        <begin position="842"/>
        <end position="863"/>
    </location>
</feature>
<name>A0A1W1ZBW5_9FLAO</name>
<dbReference type="PANTHER" id="PTHR38454:SF1">
    <property type="entry name" value="INTEGRAL MEMBRANE PROTEIN"/>
    <property type="match status" value="1"/>
</dbReference>
<dbReference type="Proteomes" id="UP000192393">
    <property type="component" value="Unassembled WGS sequence"/>
</dbReference>
<evidence type="ECO:0000256" key="1">
    <source>
        <dbReference type="SAM" id="Phobius"/>
    </source>
</evidence>
<feature type="transmembrane region" description="Helical" evidence="1">
    <location>
        <begin position="410"/>
        <end position="436"/>
    </location>
</feature>
<feature type="transmembrane region" description="Helical" evidence="1">
    <location>
        <begin position="99"/>
        <end position="115"/>
    </location>
</feature>
<reference evidence="2 3" key="1">
    <citation type="submission" date="2017-04" db="EMBL/GenBank/DDBJ databases">
        <authorList>
            <person name="Afonso C.L."/>
            <person name="Miller P.J."/>
            <person name="Scott M.A."/>
            <person name="Spackman E."/>
            <person name="Goraichik I."/>
            <person name="Dimitrov K.M."/>
            <person name="Suarez D.L."/>
            <person name="Swayne D.E."/>
        </authorList>
    </citation>
    <scope>NUCLEOTIDE SEQUENCE [LARGE SCALE GENOMIC DNA]</scope>
    <source>
        <strain evidence="2 3">CGMCC 1.12708</strain>
    </source>
</reference>
<keyword evidence="1" id="KW-0472">Membrane</keyword>
<dbReference type="InterPro" id="IPR018580">
    <property type="entry name" value="Uncharacterised_YfhO"/>
</dbReference>
<keyword evidence="3" id="KW-1185">Reference proteome</keyword>
<accession>A0A1W1ZBW5</accession>
<evidence type="ECO:0000313" key="2">
    <source>
        <dbReference type="EMBL" id="SMC45711.1"/>
    </source>
</evidence>
<evidence type="ECO:0000313" key="3">
    <source>
        <dbReference type="Proteomes" id="UP000192393"/>
    </source>
</evidence>
<keyword evidence="1" id="KW-0812">Transmembrane</keyword>
<dbReference type="EMBL" id="FWXS01000002">
    <property type="protein sequence ID" value="SMC45711.1"/>
    <property type="molecule type" value="Genomic_DNA"/>
</dbReference>
<dbReference type="OrthoDB" id="9772884at2"/>
<feature type="transmembrane region" description="Helical" evidence="1">
    <location>
        <begin position="525"/>
        <end position="543"/>
    </location>
</feature>
<feature type="transmembrane region" description="Helical" evidence="1">
    <location>
        <begin position="147"/>
        <end position="164"/>
    </location>
</feature>
<feature type="transmembrane region" description="Helical" evidence="1">
    <location>
        <begin position="217"/>
        <end position="235"/>
    </location>
</feature>
<feature type="transmembrane region" description="Helical" evidence="1">
    <location>
        <begin position="550"/>
        <end position="567"/>
    </location>
</feature>
<dbReference type="AlphaFoldDB" id="A0A1W1ZBW5"/>
<feature type="transmembrane region" description="Helical" evidence="1">
    <location>
        <begin position="122"/>
        <end position="141"/>
    </location>
</feature>
<feature type="transmembrane region" description="Helical" evidence="1">
    <location>
        <begin position="191"/>
        <end position="210"/>
    </location>
</feature>
<feature type="transmembrane region" description="Helical" evidence="1">
    <location>
        <begin position="169"/>
        <end position="185"/>
    </location>
</feature>
<sequence>MKKNNLIFSAVAIILFAIIAVAYCSPVLSDNSIIQPDIVNYKGSAEEMQKFQEKTGENTYWSNAMFGGMPTYQTGAKYDYDFIKKIDQTLRFLPRPADYIFLLFAGFFTLGMVVFKNNWKYALTGAIFFALGAYFYIIIAAGHNAKVHAIAYFAPLVAGIILLYQRKYIAGFLLTALCMGLELSANHPQMTFYLFLVMMVFFVVELIDAIKLKEIKPFTIATGLLIGASIIGVGLNSTRLMTTYEYSKETIRGKSDMTLLTEKDSGLDHDYITHWSYGKLETFNLFIPNFMGGGSQPQEENLKNYIAEIQKQQHLLDMNNEFNAQAFDYLASSPVSTYWGDQPGTSGPAYQGAIVIFLFFLGLFLVRNKWSNYKWWLLGATVLSIMLAWGKNFSFLTNLFVDYFPFYDKFRAVSSMLVMAEFTMPLLAILTLYVFFKDESLTDEFKKKILMYAGGGVVGLLIIFYLFGGNLFSFSTEYDLYTKQDIMGAVKQGYPDGYGVWDTLLNNVNKALIQDRIDMFRADTLRTLIFVILTLALLLAYQFKYLKNSLIIVLGIGFLALIDGWQINKRYLNEDNFVSKLFVDNPFPTELSPRLLEGARENQHLMGVAQKVPFNKSLDSLRKADKTQYRVFDNVFSTFNDATTSYFVNSIGGYHGAKLHNFQDVIDLYFSGSEKTQKLGINQQVDTQKILNLLNTKYIVHGNARTPMIQANPDAFGNAWLVSEVEYVNNANEEILALKDVDLRRTVVLNNKLNKSFTSDNSSSIKLMNYQPNKLIYEANVSSPKIAVFSEIYYPYGWTIKVDGKEREMLKANYFLRAVQLEKGDKQIVMEFNPHTVKTGNMVTMAFNVLFVLLVLGGGFYCWKNRNSELSEKSL</sequence>
<dbReference type="Pfam" id="PF09586">
    <property type="entry name" value="YfhO"/>
    <property type="match status" value="1"/>
</dbReference>
<feature type="transmembrane region" description="Helical" evidence="1">
    <location>
        <begin position="448"/>
        <end position="467"/>
    </location>
</feature>